<feature type="transmembrane region" description="Helical" evidence="8">
    <location>
        <begin position="290"/>
        <end position="311"/>
    </location>
</feature>
<organism evidence="9 10">
    <name type="scientific">Richelia sinica FACHB-800</name>
    <dbReference type="NCBI Taxonomy" id="1357546"/>
    <lineage>
        <taxon>Bacteria</taxon>
        <taxon>Bacillati</taxon>
        <taxon>Cyanobacteriota</taxon>
        <taxon>Cyanophyceae</taxon>
        <taxon>Nostocales</taxon>
        <taxon>Nostocaceae</taxon>
        <taxon>Richelia</taxon>
    </lineage>
</organism>
<evidence type="ECO:0000256" key="7">
    <source>
        <dbReference type="ARBA" id="ARBA00023136"/>
    </source>
</evidence>
<dbReference type="EMBL" id="CP021056">
    <property type="protein sequence ID" value="QXE22494.1"/>
    <property type="molecule type" value="Genomic_DNA"/>
</dbReference>
<keyword evidence="8" id="KW-1003">Cell membrane</keyword>
<keyword evidence="4 8" id="KW-0375">Hydrogen ion transport</keyword>
<dbReference type="GO" id="GO:0015078">
    <property type="term" value="F:proton transmembrane transporter activity"/>
    <property type="evidence" value="ECO:0007669"/>
    <property type="project" value="UniProtKB-UniRule"/>
</dbReference>
<evidence type="ECO:0000256" key="2">
    <source>
        <dbReference type="ARBA" id="ARBA00022448"/>
    </source>
</evidence>
<keyword evidence="10" id="KW-1185">Reference proteome</keyword>
<keyword evidence="5 8" id="KW-1133">Transmembrane helix</keyword>
<evidence type="ECO:0000313" key="9">
    <source>
        <dbReference type="EMBL" id="QXE22494.1"/>
    </source>
</evidence>
<gene>
    <name evidence="8" type="primary">pxcA</name>
    <name evidence="9" type="ORF">B6N60_01177</name>
</gene>
<evidence type="ECO:0000256" key="3">
    <source>
        <dbReference type="ARBA" id="ARBA00022692"/>
    </source>
</evidence>
<dbReference type="Pfam" id="PF03040">
    <property type="entry name" value="CemA"/>
    <property type="match status" value="1"/>
</dbReference>
<feature type="transmembrane region" description="Helical" evidence="8">
    <location>
        <begin position="332"/>
        <end position="354"/>
    </location>
</feature>
<keyword evidence="7 8" id="KW-0472">Membrane</keyword>
<evidence type="ECO:0000256" key="8">
    <source>
        <dbReference type="HAMAP-Rule" id="MF_01308"/>
    </source>
</evidence>
<dbReference type="NCBIfam" id="NF002703">
    <property type="entry name" value="PRK02507.1-1"/>
    <property type="match status" value="1"/>
</dbReference>
<dbReference type="PANTHER" id="PTHR33650">
    <property type="entry name" value="CHLOROPLAST ENVELOPE MEMBRANE PROTEIN-RELATED"/>
    <property type="match status" value="1"/>
</dbReference>
<evidence type="ECO:0000256" key="4">
    <source>
        <dbReference type="ARBA" id="ARBA00022781"/>
    </source>
</evidence>
<keyword evidence="2 8" id="KW-0813">Transport</keyword>
<accession>A0A975T5N1</accession>
<comment type="subcellular location">
    <subcellularLocation>
        <location evidence="8">Cell inner membrane</location>
        <topology evidence="8">Multi-pass membrane protein</topology>
    </subcellularLocation>
    <subcellularLocation>
        <location evidence="1">Membrane</location>
        <topology evidence="1">Multi-pass membrane protein</topology>
    </subcellularLocation>
</comment>
<evidence type="ECO:0000256" key="1">
    <source>
        <dbReference type="ARBA" id="ARBA00004141"/>
    </source>
</evidence>
<name>A0A975T5N1_9NOST</name>
<keyword evidence="3 8" id="KW-0812">Transmembrane</keyword>
<dbReference type="HAMAP" id="MF_01308">
    <property type="entry name" value="CemA_PxcA"/>
    <property type="match status" value="1"/>
</dbReference>
<dbReference type="PANTHER" id="PTHR33650:SF2">
    <property type="entry name" value="CHLOROPLAST ENVELOPE MEMBRANE PROTEIN"/>
    <property type="match status" value="1"/>
</dbReference>
<comment type="similarity">
    <text evidence="8">Belongs to the CemA family.</text>
</comment>
<comment type="function">
    <text evidence="8">Required for H(+) efflux immediately after light irradiation to form a rapid H(+) concentration gradient across the thylakoid membranes. Together with PxcL, contributes to transient H(+) uptake following dark to light transition.</text>
</comment>
<evidence type="ECO:0000256" key="6">
    <source>
        <dbReference type="ARBA" id="ARBA00023065"/>
    </source>
</evidence>
<reference evidence="9" key="1">
    <citation type="submission" date="2017-04" db="EMBL/GenBank/DDBJ databases">
        <title>Genome deletions in a multicellular cyanobacterial endosymbiont for morphological adaptation in marine diatoms.</title>
        <authorList>
            <person name="Wang Y."/>
            <person name="Gao H."/>
            <person name="Li R."/>
            <person name="Xu X."/>
        </authorList>
    </citation>
    <scope>NUCLEOTIDE SEQUENCE</scope>
    <source>
        <strain evidence="9">FACHB 800</strain>
    </source>
</reference>
<dbReference type="GO" id="GO:0005886">
    <property type="term" value="C:plasma membrane"/>
    <property type="evidence" value="ECO:0007669"/>
    <property type="project" value="UniProtKB-SubCell"/>
</dbReference>
<evidence type="ECO:0000256" key="5">
    <source>
        <dbReference type="ARBA" id="ARBA00022989"/>
    </source>
</evidence>
<dbReference type="KEGG" id="rsin:B6N60_01177"/>
<dbReference type="AlphaFoldDB" id="A0A975T5N1"/>
<keyword evidence="6 8" id="KW-0406">Ion transport</keyword>
<feature type="transmembrane region" description="Helical" evidence="8">
    <location>
        <begin position="374"/>
        <end position="393"/>
    </location>
</feature>
<keyword evidence="8" id="KW-0997">Cell inner membrane</keyword>
<dbReference type="Proteomes" id="UP000683511">
    <property type="component" value="Chromosome"/>
</dbReference>
<proteinExistence type="inferred from homology"/>
<sequence length="413" mass="47259">MKHSWHLWNRWLMTTPIRALTEAYTSAQLIRNIEIEHFNGQKITVDSDKLSESVMTYWQGCLQRNLNNINIRLTEFQLSRSFIKNDDIDFLEKLKFIDEVINKYKSQDEEIELSPGTSTIIESNPTNLTINNGTSSENNIHASKLPKISQKTGIFPRSIGRTFKRISRDLSPRAEQDILKNYAVSRNRTKRSVRFLILLIIVPLLTQNISKIVLINPMVERVRGEAAAQIFINTDMEEEAFKEIRHFEAILKLEKLINPTLEITPEVIEAKVKEKAVEIAAASRKKSSNAISNAFADVLSLISFALVIFFSKKDIVFLKSFMDEIVYGLSDSAKAFLIILFTDIFVGFHSPHGWEVILEGLAEHLGLAANRNGIFLFIATFPVILDTIFKYWIFRYLSRLSPSALATLKEMNE</sequence>
<feature type="transmembrane region" description="Helical" evidence="8">
    <location>
        <begin position="195"/>
        <end position="215"/>
    </location>
</feature>
<protein>
    <recommendedName>
        <fullName evidence="8">Proton extrusion protein PxcA</fullName>
    </recommendedName>
</protein>
<dbReference type="InterPro" id="IPR004282">
    <property type="entry name" value="CemA"/>
</dbReference>
<evidence type="ECO:0000313" key="10">
    <source>
        <dbReference type="Proteomes" id="UP000683511"/>
    </source>
</evidence>